<dbReference type="EMBL" id="SMKU01000483">
    <property type="protein sequence ID" value="TDD63631.1"/>
    <property type="molecule type" value="Genomic_DNA"/>
</dbReference>
<keyword evidence="3" id="KW-0472">Membrane</keyword>
<organism evidence="4 5">
    <name type="scientific">Actinomadura rubrisoli</name>
    <dbReference type="NCBI Taxonomy" id="2530368"/>
    <lineage>
        <taxon>Bacteria</taxon>
        <taxon>Bacillati</taxon>
        <taxon>Actinomycetota</taxon>
        <taxon>Actinomycetes</taxon>
        <taxon>Streptosporangiales</taxon>
        <taxon>Thermomonosporaceae</taxon>
        <taxon>Actinomadura</taxon>
    </lineage>
</organism>
<gene>
    <name evidence="4" type="ORF">E1298_43540</name>
</gene>
<keyword evidence="3" id="KW-1133">Transmembrane helix</keyword>
<dbReference type="AlphaFoldDB" id="A0A4R4ZWN6"/>
<evidence type="ECO:0000256" key="3">
    <source>
        <dbReference type="SAM" id="Phobius"/>
    </source>
</evidence>
<protein>
    <recommendedName>
        <fullName evidence="6">DUF5050 domain-containing protein</fullName>
    </recommendedName>
</protein>
<feature type="compositionally biased region" description="Basic and acidic residues" evidence="2">
    <location>
        <begin position="42"/>
        <end position="52"/>
    </location>
</feature>
<comment type="similarity">
    <text evidence="1">Belongs to the TolB family.</text>
</comment>
<sequence length="399" mass="42719">ATSHDAHARAADLRQQAAPPQQAAQQQPPAPASAPAPAPPEWRTEPSHERGTDPGAGMRMPPAAPPPERQRTAPPYLPPVESPTRESGPRRTRVVAASALAVLLVAGLAGGAYLLTRPEEKKNSARAAAPAFPTTAMVVRIDTRPGWPKSCHADIGTYKAGDAEPVALVRGPQCDMLPVRSPDGTRIAFTRRIDGRSEAWVMNADGSGQRKVTDIAGGRLTWSPDSTRLAYMGEKDGGAQIFAVALQGKAVTQLTTDSSDKDDPMWSSTGRVVFWSKRDGIEQLFTLDPGRPSAPWTKLSRDRIRAVDPAWSPDGKQIAYTRGPSAQSDIWVMDANGANARPLAASADHEMDPGWSRDGRWVCYVRGQVARPEVRAIKADGTGDRTVSPAGKPLGHPSW</sequence>
<evidence type="ECO:0008006" key="6">
    <source>
        <dbReference type="Google" id="ProtNLM"/>
    </source>
</evidence>
<dbReference type="Gene3D" id="2.120.10.30">
    <property type="entry name" value="TolB, C-terminal domain"/>
    <property type="match status" value="3"/>
</dbReference>
<dbReference type="PANTHER" id="PTHR36842">
    <property type="entry name" value="PROTEIN TOLB HOMOLOG"/>
    <property type="match status" value="1"/>
</dbReference>
<feature type="transmembrane region" description="Helical" evidence="3">
    <location>
        <begin position="94"/>
        <end position="115"/>
    </location>
</feature>
<dbReference type="Pfam" id="PF07676">
    <property type="entry name" value="PD40"/>
    <property type="match status" value="4"/>
</dbReference>
<reference evidence="4 5" key="1">
    <citation type="submission" date="2019-03" db="EMBL/GenBank/DDBJ databases">
        <title>Draft genome sequences of novel Actinobacteria.</title>
        <authorList>
            <person name="Sahin N."/>
            <person name="Ay H."/>
            <person name="Saygin H."/>
        </authorList>
    </citation>
    <scope>NUCLEOTIDE SEQUENCE [LARGE SCALE GENOMIC DNA]</scope>
    <source>
        <strain evidence="4 5">H3C3</strain>
    </source>
</reference>
<feature type="compositionally biased region" description="Basic and acidic residues" evidence="2">
    <location>
        <begin position="1"/>
        <end position="12"/>
    </location>
</feature>
<evidence type="ECO:0000256" key="2">
    <source>
        <dbReference type="SAM" id="MobiDB-lite"/>
    </source>
</evidence>
<dbReference type="InterPro" id="IPR011042">
    <property type="entry name" value="6-blade_b-propeller_TolB-like"/>
</dbReference>
<evidence type="ECO:0000313" key="4">
    <source>
        <dbReference type="EMBL" id="TDD63631.1"/>
    </source>
</evidence>
<evidence type="ECO:0000256" key="1">
    <source>
        <dbReference type="ARBA" id="ARBA00009820"/>
    </source>
</evidence>
<evidence type="ECO:0000313" key="5">
    <source>
        <dbReference type="Proteomes" id="UP000294513"/>
    </source>
</evidence>
<feature type="region of interest" description="Disordered" evidence="2">
    <location>
        <begin position="1"/>
        <end position="91"/>
    </location>
</feature>
<dbReference type="SUPFAM" id="SSF69304">
    <property type="entry name" value="Tricorn protease N-terminal domain"/>
    <property type="match status" value="1"/>
</dbReference>
<dbReference type="PANTHER" id="PTHR36842:SF1">
    <property type="entry name" value="PROTEIN TOLB"/>
    <property type="match status" value="1"/>
</dbReference>
<feature type="region of interest" description="Disordered" evidence="2">
    <location>
        <begin position="380"/>
        <end position="399"/>
    </location>
</feature>
<comment type="caution">
    <text evidence="4">The sequence shown here is derived from an EMBL/GenBank/DDBJ whole genome shotgun (WGS) entry which is preliminary data.</text>
</comment>
<name>A0A4R4ZWN6_9ACTN</name>
<feature type="compositionally biased region" description="Pro residues" evidence="2">
    <location>
        <begin position="28"/>
        <end position="40"/>
    </location>
</feature>
<keyword evidence="3" id="KW-0812">Transmembrane</keyword>
<keyword evidence="5" id="KW-1185">Reference proteome</keyword>
<proteinExistence type="inferred from homology"/>
<accession>A0A4R4ZWN6</accession>
<dbReference type="Proteomes" id="UP000294513">
    <property type="component" value="Unassembled WGS sequence"/>
</dbReference>
<feature type="non-terminal residue" evidence="4">
    <location>
        <position position="1"/>
    </location>
</feature>
<dbReference type="InterPro" id="IPR011659">
    <property type="entry name" value="WD40"/>
</dbReference>
<feature type="compositionally biased region" description="Low complexity" evidence="2">
    <location>
        <begin position="15"/>
        <end position="27"/>
    </location>
</feature>